<accession>A0A3D6BP92</accession>
<sequence length="168" mass="19113">MKTQKQFLGFILIITILITFTHCSSAQKLQEKASFELGKVSYQKWIAGVQGGGSGYHMLIHVTSNKNNVTFDSIYFRGYKAKIEIGKINYVANIKTEINQKEDLIMSNNGPDEFGNKTPLKDPNFPFKLKNDECVISYIEKNTTKYLKVENLVEKPKEEYPSAPPKQP</sequence>
<reference evidence="1 2" key="1">
    <citation type="journal article" date="2018" name="Nat. Biotechnol.">
        <title>A standardized bacterial taxonomy based on genome phylogeny substantially revises the tree of life.</title>
        <authorList>
            <person name="Parks D.H."/>
            <person name="Chuvochina M."/>
            <person name="Waite D.W."/>
            <person name="Rinke C."/>
            <person name="Skarshewski A."/>
            <person name="Chaumeil P.A."/>
            <person name="Hugenholtz P."/>
        </authorList>
    </citation>
    <scope>NUCLEOTIDE SEQUENCE [LARGE SCALE GENOMIC DNA]</scope>
    <source>
        <strain evidence="1">UBA10227</strain>
    </source>
</reference>
<protein>
    <submittedName>
        <fullName evidence="1">Uncharacterized protein</fullName>
    </submittedName>
</protein>
<organism evidence="1 2">
    <name type="scientific">Xanthomarina gelatinilytica</name>
    <dbReference type="NCBI Taxonomy" id="1137281"/>
    <lineage>
        <taxon>Bacteria</taxon>
        <taxon>Pseudomonadati</taxon>
        <taxon>Bacteroidota</taxon>
        <taxon>Flavobacteriia</taxon>
        <taxon>Flavobacteriales</taxon>
        <taxon>Flavobacteriaceae</taxon>
        <taxon>Xanthomarina</taxon>
    </lineage>
</organism>
<proteinExistence type="predicted"/>
<name>A0A3D6BP92_9FLAO</name>
<dbReference type="EMBL" id="DPRK01000031">
    <property type="protein sequence ID" value="HCY80477.1"/>
    <property type="molecule type" value="Genomic_DNA"/>
</dbReference>
<comment type="caution">
    <text evidence="1">The sequence shown here is derived from an EMBL/GenBank/DDBJ whole genome shotgun (WGS) entry which is preliminary data.</text>
</comment>
<evidence type="ECO:0000313" key="2">
    <source>
        <dbReference type="Proteomes" id="UP000263268"/>
    </source>
</evidence>
<evidence type="ECO:0000313" key="1">
    <source>
        <dbReference type="EMBL" id="HCY80477.1"/>
    </source>
</evidence>
<dbReference type="AlphaFoldDB" id="A0A3D6BP92"/>
<gene>
    <name evidence="1" type="ORF">DHV22_02165</name>
</gene>
<dbReference type="Proteomes" id="UP000263268">
    <property type="component" value="Unassembled WGS sequence"/>
</dbReference>